<keyword evidence="9" id="KW-1185">Reference proteome</keyword>
<evidence type="ECO:0000256" key="4">
    <source>
        <dbReference type="ARBA" id="ARBA00023180"/>
    </source>
</evidence>
<dbReference type="GO" id="GO:0031994">
    <property type="term" value="F:insulin-like growth factor I binding"/>
    <property type="evidence" value="ECO:0007669"/>
    <property type="project" value="TreeGrafter"/>
</dbReference>
<dbReference type="SMART" id="SM00211">
    <property type="entry name" value="TY"/>
    <property type="match status" value="1"/>
</dbReference>
<dbReference type="EMBL" id="JAFJMO010000004">
    <property type="protein sequence ID" value="KAJ8279885.1"/>
    <property type="molecule type" value="Genomic_DNA"/>
</dbReference>
<reference evidence="8" key="1">
    <citation type="journal article" date="2023" name="Science">
        <title>Genome structures resolve the early diversification of teleost fishes.</title>
        <authorList>
            <person name="Parey E."/>
            <person name="Louis A."/>
            <person name="Montfort J."/>
            <person name="Bouchez O."/>
            <person name="Roques C."/>
            <person name="Iampietro C."/>
            <person name="Lluch J."/>
            <person name="Castinel A."/>
            <person name="Donnadieu C."/>
            <person name="Desvignes T."/>
            <person name="Floi Bucao C."/>
            <person name="Jouanno E."/>
            <person name="Wen M."/>
            <person name="Mejri S."/>
            <person name="Dirks R."/>
            <person name="Jansen H."/>
            <person name="Henkel C."/>
            <person name="Chen W.J."/>
            <person name="Zahm M."/>
            <person name="Cabau C."/>
            <person name="Klopp C."/>
            <person name="Thompson A.W."/>
            <person name="Robinson-Rechavi M."/>
            <person name="Braasch I."/>
            <person name="Lecointre G."/>
            <person name="Bobe J."/>
            <person name="Postlethwait J.H."/>
            <person name="Berthelot C."/>
            <person name="Roest Crollius H."/>
            <person name="Guiguen Y."/>
        </authorList>
    </citation>
    <scope>NUCLEOTIDE SEQUENCE</scope>
    <source>
        <strain evidence="8">Concon-B</strain>
    </source>
</reference>
<dbReference type="GO" id="GO:0001968">
    <property type="term" value="F:fibronectin binding"/>
    <property type="evidence" value="ECO:0007669"/>
    <property type="project" value="TreeGrafter"/>
</dbReference>
<sequence length="214" mass="24201">MGVRCNLPRRGQGSSGRRHLSRARSSLCKPYWTDGEFAQAQFPKNSAAFCCQFIKRTAGSRRRTGVPTARGLRAWRTSTGSLSPRAPPHHAKGDLILKELSRKSQSYKVESVSGGLSTDMHNFSLESKRETEYGPCRREMESILNSLKITNVLNPRGFRIPNCDKKGFYKKKQCRPSKGRKRGYCWCVDKYGQPLPGYDGKERGEAQCYNLESK</sequence>
<dbReference type="SUPFAM" id="SSF57610">
    <property type="entry name" value="Thyroglobulin type-1 domain"/>
    <property type="match status" value="1"/>
</dbReference>
<dbReference type="PANTHER" id="PTHR11551">
    <property type="entry name" value="INSULIN-LIKE GROWTH FACTOR BINDING PROTEIN"/>
    <property type="match status" value="1"/>
</dbReference>
<organism evidence="8 9">
    <name type="scientific">Conger conger</name>
    <name type="common">Conger eel</name>
    <name type="synonym">Muraena conger</name>
    <dbReference type="NCBI Taxonomy" id="82655"/>
    <lineage>
        <taxon>Eukaryota</taxon>
        <taxon>Metazoa</taxon>
        <taxon>Chordata</taxon>
        <taxon>Craniata</taxon>
        <taxon>Vertebrata</taxon>
        <taxon>Euteleostomi</taxon>
        <taxon>Actinopterygii</taxon>
        <taxon>Neopterygii</taxon>
        <taxon>Teleostei</taxon>
        <taxon>Anguilliformes</taxon>
        <taxon>Congridae</taxon>
        <taxon>Conger</taxon>
    </lineage>
</organism>
<dbReference type="GO" id="GO:0005615">
    <property type="term" value="C:extracellular space"/>
    <property type="evidence" value="ECO:0007669"/>
    <property type="project" value="TreeGrafter"/>
</dbReference>
<dbReference type="FunFam" id="4.10.800.10:FF:000005">
    <property type="entry name" value="Putative insulin-like growth factor-binding protein 5"/>
    <property type="match status" value="1"/>
</dbReference>
<feature type="domain" description="Thyroglobulin type-1" evidence="7">
    <location>
        <begin position="133"/>
        <end position="208"/>
    </location>
</feature>
<dbReference type="OrthoDB" id="6068400at2759"/>
<dbReference type="InterPro" id="IPR022321">
    <property type="entry name" value="IGFBP_1-6_chordata"/>
</dbReference>
<dbReference type="PANTHER" id="PTHR11551:SF3">
    <property type="entry name" value="INSULIN-LIKE GROWTH FACTOR-BINDING PROTEIN 3"/>
    <property type="match status" value="1"/>
</dbReference>
<dbReference type="InterPro" id="IPR036857">
    <property type="entry name" value="Thyroglobulin_1_sf"/>
</dbReference>
<dbReference type="CDD" id="cd00191">
    <property type="entry name" value="TY"/>
    <property type="match status" value="1"/>
</dbReference>
<dbReference type="InterPro" id="IPR012211">
    <property type="entry name" value="IGFBP-3"/>
</dbReference>
<evidence type="ECO:0000259" key="7">
    <source>
        <dbReference type="PROSITE" id="PS51162"/>
    </source>
</evidence>
<dbReference type="Gene3D" id="4.10.800.10">
    <property type="entry name" value="Thyroglobulin type-1"/>
    <property type="match status" value="1"/>
</dbReference>
<comment type="caution">
    <text evidence="8">The sequence shown here is derived from an EMBL/GenBank/DDBJ whole genome shotgun (WGS) entry which is preliminary data.</text>
</comment>
<dbReference type="AlphaFoldDB" id="A0A9Q1DT10"/>
<keyword evidence="1" id="KW-0597">Phosphoprotein</keyword>
<proteinExistence type="predicted"/>
<evidence type="ECO:0000256" key="1">
    <source>
        <dbReference type="ARBA" id="ARBA00022553"/>
    </source>
</evidence>
<evidence type="ECO:0000313" key="9">
    <source>
        <dbReference type="Proteomes" id="UP001152803"/>
    </source>
</evidence>
<dbReference type="PRINTS" id="PR01979">
    <property type="entry name" value="IGFBPFAMILY3"/>
</dbReference>
<feature type="region of interest" description="Disordered" evidence="6">
    <location>
        <begin position="1"/>
        <end position="20"/>
    </location>
</feature>
<evidence type="ECO:0000256" key="5">
    <source>
        <dbReference type="PROSITE-ProRule" id="PRU00500"/>
    </source>
</evidence>
<dbReference type="GO" id="GO:0031995">
    <property type="term" value="F:insulin-like growth factor II binding"/>
    <property type="evidence" value="ECO:0007669"/>
    <property type="project" value="TreeGrafter"/>
</dbReference>
<dbReference type="PROSITE" id="PS51162">
    <property type="entry name" value="THYROGLOBULIN_1_2"/>
    <property type="match status" value="1"/>
</dbReference>
<keyword evidence="3" id="KW-1015">Disulfide bond</keyword>
<protein>
    <recommendedName>
        <fullName evidence="7">Thyroglobulin type-1 domain-containing protein</fullName>
    </recommendedName>
</protein>
<accession>A0A9Q1DT10</accession>
<dbReference type="PRINTS" id="PR01976">
    <property type="entry name" value="IGFBPFAMILY"/>
</dbReference>
<keyword evidence="4" id="KW-0325">Glycoprotein</keyword>
<dbReference type="Proteomes" id="UP001152803">
    <property type="component" value="Unassembled WGS sequence"/>
</dbReference>
<dbReference type="Pfam" id="PF00086">
    <property type="entry name" value="Thyroglobulin_1"/>
    <property type="match status" value="1"/>
</dbReference>
<evidence type="ECO:0000256" key="6">
    <source>
        <dbReference type="SAM" id="MobiDB-lite"/>
    </source>
</evidence>
<evidence type="ECO:0000313" key="8">
    <source>
        <dbReference type="EMBL" id="KAJ8279885.1"/>
    </source>
</evidence>
<gene>
    <name evidence="8" type="ORF">COCON_G00069510</name>
</gene>
<dbReference type="InterPro" id="IPR000716">
    <property type="entry name" value="Thyroglobulin_1"/>
</dbReference>
<evidence type="ECO:0000256" key="2">
    <source>
        <dbReference type="ARBA" id="ARBA00022729"/>
    </source>
</evidence>
<keyword evidence="2" id="KW-0732">Signal</keyword>
<evidence type="ECO:0000256" key="3">
    <source>
        <dbReference type="ARBA" id="ARBA00023157"/>
    </source>
</evidence>
<dbReference type="GO" id="GO:0043567">
    <property type="term" value="P:regulation of insulin-like growth factor receptor signaling pathway"/>
    <property type="evidence" value="ECO:0007669"/>
    <property type="project" value="TreeGrafter"/>
</dbReference>
<name>A0A9Q1DT10_CONCO</name>
<comment type="caution">
    <text evidence="5">Lacks conserved residue(s) required for the propagation of feature annotation.</text>
</comment>